<dbReference type="RefSeq" id="WP_267637341.1">
    <property type="nucleotide sequence ID" value="NZ_JAODIY010000009.1"/>
</dbReference>
<feature type="compositionally biased region" description="Polar residues" evidence="1">
    <location>
        <begin position="188"/>
        <end position="197"/>
    </location>
</feature>
<dbReference type="AlphaFoldDB" id="A0ABD5XA84"/>
<reference evidence="2 3" key="1">
    <citation type="journal article" date="2014" name="Int. J. Syst. Evol. Microbiol.">
        <title>Complete genome sequence of Corynebacterium casei LMG S-19264T (=DSM 44701T), isolated from a smear-ripened cheese.</title>
        <authorList>
            <consortium name="US DOE Joint Genome Institute (JGI-PGF)"/>
            <person name="Walter F."/>
            <person name="Albersmeier A."/>
            <person name="Kalinowski J."/>
            <person name="Ruckert C."/>
        </authorList>
    </citation>
    <scope>NUCLEOTIDE SEQUENCE [LARGE SCALE GENOMIC DNA]</scope>
    <source>
        <strain evidence="2 3">CGMCC 4.7215</strain>
    </source>
</reference>
<evidence type="ECO:0000256" key="1">
    <source>
        <dbReference type="SAM" id="MobiDB-lite"/>
    </source>
</evidence>
<accession>A0ABD5XA84</accession>
<dbReference type="EMBL" id="JBHSZQ010000047">
    <property type="protein sequence ID" value="MFC7126822.1"/>
    <property type="molecule type" value="Genomic_DNA"/>
</dbReference>
<proteinExistence type="predicted"/>
<evidence type="ECO:0000313" key="3">
    <source>
        <dbReference type="Proteomes" id="UP001596414"/>
    </source>
</evidence>
<feature type="compositionally biased region" description="Low complexity" evidence="1">
    <location>
        <begin position="157"/>
        <end position="185"/>
    </location>
</feature>
<gene>
    <name evidence="2" type="ORF">ACFQJ7_12435</name>
</gene>
<feature type="region of interest" description="Disordered" evidence="1">
    <location>
        <begin position="1"/>
        <end position="22"/>
    </location>
</feature>
<evidence type="ECO:0000313" key="2">
    <source>
        <dbReference type="EMBL" id="MFC7126822.1"/>
    </source>
</evidence>
<feature type="region of interest" description="Disordered" evidence="1">
    <location>
        <begin position="148"/>
        <end position="217"/>
    </location>
</feature>
<sequence length="217" mass="24343">MPTRSQLRFIQRSEPADEQSETDRIAQIYRHSDGYPDSVLRDLVQLKKLLDETRDLVALVYEAIKPQYVLGVVSYQYEALGIETPYPIDEERLANGRIDNPTWLMIFPSNMVAEYGREWLLDLPAERIEELDDGAILICATDQLATKATKRGKRRSSSPWNNSKMSSSTVTPSSVPSLQSSWLPQGVDGTSESTRSSVAGPPRETNPTHYFVSPLAP</sequence>
<dbReference type="Proteomes" id="UP001596414">
    <property type="component" value="Unassembled WGS sequence"/>
</dbReference>
<comment type="caution">
    <text evidence="2">The sequence shown here is derived from an EMBL/GenBank/DDBJ whole genome shotgun (WGS) entry which is preliminary data.</text>
</comment>
<organism evidence="2 3">
    <name type="scientific">Halovenus rubra</name>
    <dbReference type="NCBI Taxonomy" id="869890"/>
    <lineage>
        <taxon>Archaea</taxon>
        <taxon>Methanobacteriati</taxon>
        <taxon>Methanobacteriota</taxon>
        <taxon>Stenosarchaea group</taxon>
        <taxon>Halobacteria</taxon>
        <taxon>Halobacteriales</taxon>
        <taxon>Haloarculaceae</taxon>
        <taxon>Halovenus</taxon>
    </lineage>
</organism>
<protein>
    <submittedName>
        <fullName evidence="2">Uncharacterized protein</fullName>
    </submittedName>
</protein>
<name>A0ABD5XA84_9EURY</name>